<keyword evidence="1" id="KW-0472">Membrane</keyword>
<gene>
    <name evidence="2" type="ORF">Ciccas_007542</name>
</gene>
<comment type="caution">
    <text evidence="2">The sequence shown here is derived from an EMBL/GenBank/DDBJ whole genome shotgun (WGS) entry which is preliminary data.</text>
</comment>
<protein>
    <submittedName>
        <fullName evidence="2">Uncharacterized protein</fullName>
    </submittedName>
</protein>
<keyword evidence="1" id="KW-0812">Transmembrane</keyword>
<dbReference type="EMBL" id="JBJKFK010001173">
    <property type="protein sequence ID" value="KAL3313859.1"/>
    <property type="molecule type" value="Genomic_DNA"/>
</dbReference>
<feature type="transmembrane region" description="Helical" evidence="1">
    <location>
        <begin position="12"/>
        <end position="31"/>
    </location>
</feature>
<dbReference type="AlphaFoldDB" id="A0ABD2Q2N6"/>
<keyword evidence="1" id="KW-1133">Transmembrane helix</keyword>
<evidence type="ECO:0000256" key="1">
    <source>
        <dbReference type="SAM" id="Phobius"/>
    </source>
</evidence>
<organism evidence="2 3">
    <name type="scientific">Cichlidogyrus casuarinus</name>
    <dbReference type="NCBI Taxonomy" id="1844966"/>
    <lineage>
        <taxon>Eukaryota</taxon>
        <taxon>Metazoa</taxon>
        <taxon>Spiralia</taxon>
        <taxon>Lophotrochozoa</taxon>
        <taxon>Platyhelminthes</taxon>
        <taxon>Monogenea</taxon>
        <taxon>Monopisthocotylea</taxon>
        <taxon>Dactylogyridea</taxon>
        <taxon>Ancyrocephalidae</taxon>
        <taxon>Cichlidogyrus</taxon>
    </lineage>
</organism>
<accession>A0ABD2Q2N6</accession>
<keyword evidence="3" id="KW-1185">Reference proteome</keyword>
<sequence length="86" mass="9705">MLKCDIDYTSVVMFFGVLPLVTLGLIVWTGINRCCNEENHTSHPALDSQDPVFATTNSNFLNLDELRPGKSPYVNRSHVYANQEVF</sequence>
<proteinExistence type="predicted"/>
<name>A0ABD2Q2N6_9PLAT</name>
<evidence type="ECO:0000313" key="3">
    <source>
        <dbReference type="Proteomes" id="UP001626550"/>
    </source>
</evidence>
<dbReference type="Proteomes" id="UP001626550">
    <property type="component" value="Unassembled WGS sequence"/>
</dbReference>
<reference evidence="2 3" key="1">
    <citation type="submission" date="2024-11" db="EMBL/GenBank/DDBJ databases">
        <title>Adaptive evolution of stress response genes in parasites aligns with host niche diversity.</title>
        <authorList>
            <person name="Hahn C."/>
            <person name="Resl P."/>
        </authorList>
    </citation>
    <scope>NUCLEOTIDE SEQUENCE [LARGE SCALE GENOMIC DNA]</scope>
    <source>
        <strain evidence="2">EGGRZ-B1_66</strain>
        <tissue evidence="2">Body</tissue>
    </source>
</reference>
<evidence type="ECO:0000313" key="2">
    <source>
        <dbReference type="EMBL" id="KAL3313859.1"/>
    </source>
</evidence>